<dbReference type="InterPro" id="IPR014710">
    <property type="entry name" value="RmlC-like_jellyroll"/>
</dbReference>
<organism evidence="3 4">
    <name type="scientific">Streptosporangium lutulentum</name>
    <dbReference type="NCBI Taxonomy" id="1461250"/>
    <lineage>
        <taxon>Bacteria</taxon>
        <taxon>Bacillati</taxon>
        <taxon>Actinomycetota</taxon>
        <taxon>Actinomycetes</taxon>
        <taxon>Streptosporangiales</taxon>
        <taxon>Streptosporangiaceae</taxon>
        <taxon>Streptosporangium</taxon>
    </lineage>
</organism>
<dbReference type="CDD" id="cd00038">
    <property type="entry name" value="CAP_ED"/>
    <property type="match status" value="1"/>
</dbReference>
<dbReference type="EMBL" id="JAUSQU010000001">
    <property type="protein sequence ID" value="MDP9840980.1"/>
    <property type="molecule type" value="Genomic_DNA"/>
</dbReference>
<feature type="compositionally biased region" description="Basic residues" evidence="1">
    <location>
        <begin position="218"/>
        <end position="230"/>
    </location>
</feature>
<reference evidence="3 4" key="1">
    <citation type="submission" date="2023-07" db="EMBL/GenBank/DDBJ databases">
        <title>Sequencing the genomes of 1000 actinobacteria strains.</title>
        <authorList>
            <person name="Klenk H.-P."/>
        </authorList>
    </citation>
    <scope>NUCLEOTIDE SEQUENCE [LARGE SCALE GENOMIC DNA]</scope>
    <source>
        <strain evidence="3 4">DSM 46740</strain>
    </source>
</reference>
<dbReference type="InterPro" id="IPR018490">
    <property type="entry name" value="cNMP-bd_dom_sf"/>
</dbReference>
<evidence type="ECO:0000313" key="4">
    <source>
        <dbReference type="Proteomes" id="UP001225356"/>
    </source>
</evidence>
<dbReference type="SUPFAM" id="SSF51206">
    <property type="entry name" value="cAMP-binding domain-like"/>
    <property type="match status" value="1"/>
</dbReference>
<dbReference type="RefSeq" id="WP_307553908.1">
    <property type="nucleotide sequence ID" value="NZ_JAUSQU010000001.1"/>
</dbReference>
<feature type="region of interest" description="Disordered" evidence="1">
    <location>
        <begin position="197"/>
        <end position="230"/>
    </location>
</feature>
<proteinExistence type="predicted"/>
<evidence type="ECO:0000259" key="2">
    <source>
        <dbReference type="PROSITE" id="PS50042"/>
    </source>
</evidence>
<evidence type="ECO:0000313" key="3">
    <source>
        <dbReference type="EMBL" id="MDP9840980.1"/>
    </source>
</evidence>
<dbReference type="InterPro" id="IPR000595">
    <property type="entry name" value="cNMP-bd_dom"/>
</dbReference>
<name>A0ABT9Q3F3_9ACTN</name>
<accession>A0ABT9Q3F3</accession>
<dbReference type="Proteomes" id="UP001225356">
    <property type="component" value="Unassembled WGS sequence"/>
</dbReference>
<evidence type="ECO:0000256" key="1">
    <source>
        <dbReference type="SAM" id="MobiDB-lite"/>
    </source>
</evidence>
<dbReference type="PROSITE" id="PS50042">
    <property type="entry name" value="CNMP_BINDING_3"/>
    <property type="match status" value="1"/>
</dbReference>
<keyword evidence="4" id="KW-1185">Reference proteome</keyword>
<feature type="domain" description="Cyclic nucleotide-binding" evidence="2">
    <location>
        <begin position="25"/>
        <end position="143"/>
    </location>
</feature>
<sequence length="230" mass="24822">MMATTGGLDAKVGDGVHGEQGCEPGLSAEQFRRLAAYGDREEVQAGQVLYGTGDRSYDLFLVESAAIDVVCDATATEPERVVYSRCAGDFTGELSILTGQTVFLTARVRESGLVVHIRADRLREVLGEEVDIADVLVDAFAIRRRMLLESASSVLEIIGVSDCAENRALRTFAARLQIPHTAVDADSIAGQTIMASYGIDDSRPPGGRRLRTGAAPRHAARPRRGRRLHL</sequence>
<comment type="caution">
    <text evidence="3">The sequence shown here is derived from an EMBL/GenBank/DDBJ whole genome shotgun (WGS) entry which is preliminary data.</text>
</comment>
<gene>
    <name evidence="3" type="ORF">J2853_000191</name>
</gene>
<dbReference type="Pfam" id="PF00027">
    <property type="entry name" value="cNMP_binding"/>
    <property type="match status" value="1"/>
</dbReference>
<protein>
    <submittedName>
        <fullName evidence="3">CRP-like cAMP-binding protein</fullName>
    </submittedName>
</protein>
<dbReference type="Gene3D" id="2.60.120.10">
    <property type="entry name" value="Jelly Rolls"/>
    <property type="match status" value="1"/>
</dbReference>